<reference evidence="2" key="1">
    <citation type="submission" date="2021-01" db="EMBL/GenBank/DDBJ databases">
        <title>Microvirga sp.</title>
        <authorList>
            <person name="Kim M.K."/>
        </authorList>
    </citation>
    <scope>NUCLEOTIDE SEQUENCE</scope>
    <source>
        <strain evidence="2">5420S-16</strain>
    </source>
</reference>
<accession>A0A937D4A0</accession>
<keyword evidence="1" id="KW-0472">Membrane</keyword>
<evidence type="ECO:0000256" key="1">
    <source>
        <dbReference type="SAM" id="Phobius"/>
    </source>
</evidence>
<keyword evidence="1" id="KW-1133">Transmembrane helix</keyword>
<dbReference type="EMBL" id="JAEQMY010000073">
    <property type="protein sequence ID" value="MBL0407295.1"/>
    <property type="molecule type" value="Genomic_DNA"/>
</dbReference>
<dbReference type="Proteomes" id="UP000605848">
    <property type="component" value="Unassembled WGS sequence"/>
</dbReference>
<dbReference type="AlphaFoldDB" id="A0A937D4A0"/>
<proteinExistence type="predicted"/>
<keyword evidence="3" id="KW-1185">Reference proteome</keyword>
<organism evidence="2 3">
    <name type="scientific">Microvirga aerilata</name>
    <dbReference type="NCBI Taxonomy" id="670292"/>
    <lineage>
        <taxon>Bacteria</taxon>
        <taxon>Pseudomonadati</taxon>
        <taxon>Pseudomonadota</taxon>
        <taxon>Alphaproteobacteria</taxon>
        <taxon>Hyphomicrobiales</taxon>
        <taxon>Methylobacteriaceae</taxon>
        <taxon>Microvirga</taxon>
    </lineage>
</organism>
<name>A0A937D4A0_9HYPH</name>
<dbReference type="RefSeq" id="WP_202064376.1">
    <property type="nucleotide sequence ID" value="NZ_JAEQMY010000073.1"/>
</dbReference>
<gene>
    <name evidence="2" type="ORF">JKG68_25555</name>
</gene>
<evidence type="ECO:0000313" key="2">
    <source>
        <dbReference type="EMBL" id="MBL0407295.1"/>
    </source>
</evidence>
<evidence type="ECO:0000313" key="3">
    <source>
        <dbReference type="Proteomes" id="UP000605848"/>
    </source>
</evidence>
<feature type="transmembrane region" description="Helical" evidence="1">
    <location>
        <begin position="12"/>
        <end position="33"/>
    </location>
</feature>
<keyword evidence="1" id="KW-0812">Transmembrane</keyword>
<sequence>MMGIEGDQLIAISLMGVALAFGTGLFYLLVLLAKRIWTWVAGTRPQQQQNQTSQQEFSSEVAQAAPITASDLYVIRSNLDAVSRQVEDLERKLRLSDVHGTNIINLKRR</sequence>
<protein>
    <submittedName>
        <fullName evidence="2">Uncharacterized protein</fullName>
    </submittedName>
</protein>
<comment type="caution">
    <text evidence="2">The sequence shown here is derived from an EMBL/GenBank/DDBJ whole genome shotgun (WGS) entry which is preliminary data.</text>
</comment>